<feature type="non-terminal residue" evidence="1">
    <location>
        <position position="1"/>
    </location>
</feature>
<organism evidence="1 2">
    <name type="scientific">Taxus chinensis</name>
    <name type="common">Chinese yew</name>
    <name type="synonym">Taxus wallichiana var. chinensis</name>
    <dbReference type="NCBI Taxonomy" id="29808"/>
    <lineage>
        <taxon>Eukaryota</taxon>
        <taxon>Viridiplantae</taxon>
        <taxon>Streptophyta</taxon>
        <taxon>Embryophyta</taxon>
        <taxon>Tracheophyta</taxon>
        <taxon>Spermatophyta</taxon>
        <taxon>Pinopsida</taxon>
        <taxon>Pinidae</taxon>
        <taxon>Conifers II</taxon>
        <taxon>Cupressales</taxon>
        <taxon>Taxaceae</taxon>
        <taxon>Taxus</taxon>
    </lineage>
</organism>
<gene>
    <name evidence="1" type="ORF">KI387_030246</name>
</gene>
<dbReference type="AlphaFoldDB" id="A0AA38CKM1"/>
<feature type="non-terminal residue" evidence="1">
    <location>
        <position position="50"/>
    </location>
</feature>
<keyword evidence="2" id="KW-1185">Reference proteome</keyword>
<dbReference type="Proteomes" id="UP000824469">
    <property type="component" value="Unassembled WGS sequence"/>
</dbReference>
<protein>
    <submittedName>
        <fullName evidence="1">Uncharacterized protein</fullName>
    </submittedName>
</protein>
<proteinExistence type="predicted"/>
<sequence length="50" mass="5985">RSHLDLEETEEEEMVHTWEVKQKGKLICMINDEDDEDNNLDVTHNEGMRE</sequence>
<reference evidence="1 2" key="1">
    <citation type="journal article" date="2021" name="Nat. Plants">
        <title>The Taxus genome provides insights into paclitaxel biosynthesis.</title>
        <authorList>
            <person name="Xiong X."/>
            <person name="Gou J."/>
            <person name="Liao Q."/>
            <person name="Li Y."/>
            <person name="Zhou Q."/>
            <person name="Bi G."/>
            <person name="Li C."/>
            <person name="Du R."/>
            <person name="Wang X."/>
            <person name="Sun T."/>
            <person name="Guo L."/>
            <person name="Liang H."/>
            <person name="Lu P."/>
            <person name="Wu Y."/>
            <person name="Zhang Z."/>
            <person name="Ro D.K."/>
            <person name="Shang Y."/>
            <person name="Huang S."/>
            <person name="Yan J."/>
        </authorList>
    </citation>
    <scope>NUCLEOTIDE SEQUENCE [LARGE SCALE GENOMIC DNA]</scope>
    <source>
        <strain evidence="1">Ta-2019</strain>
    </source>
</reference>
<accession>A0AA38CKM1</accession>
<name>A0AA38CKM1_TAXCH</name>
<comment type="caution">
    <text evidence="1">The sequence shown here is derived from an EMBL/GenBank/DDBJ whole genome shotgun (WGS) entry which is preliminary data.</text>
</comment>
<evidence type="ECO:0000313" key="1">
    <source>
        <dbReference type="EMBL" id="KAH9298564.1"/>
    </source>
</evidence>
<dbReference type="EMBL" id="JAHRHJ020000010">
    <property type="protein sequence ID" value="KAH9298564.1"/>
    <property type="molecule type" value="Genomic_DNA"/>
</dbReference>
<evidence type="ECO:0000313" key="2">
    <source>
        <dbReference type="Proteomes" id="UP000824469"/>
    </source>
</evidence>